<dbReference type="HOGENOM" id="CLU_022351_1_0_1"/>
<dbReference type="OMA" id="CCHALRT"/>
<keyword evidence="4" id="KW-1185">Reference proteome</keyword>
<evidence type="ECO:0000313" key="4">
    <source>
        <dbReference type="Proteomes" id="UP000008810"/>
    </source>
</evidence>
<proteinExistence type="predicted"/>
<evidence type="ECO:0000313" key="2">
    <source>
        <dbReference type="EMBL" id="KQJ87535.1"/>
    </source>
</evidence>
<sequence>MDHSRNASAAGIDGRLSKLGDGVLGRILSFLPSSKESARAAALSSRWRDVFAAVHTVSLQQPEGVIYQGHRYDRSRPGEGHGDPSPAPFASGVSAALLARHRCRGAAAPMRALRVAFDCYAYEMADHASAVDQWISYAVQQCAPEGGGLHLDLRFRREGEICARAYCSPRRHQWQQHKEKEGKLYAVPRAVFSCAALRTLCLGPCKLDPPPGATGFLPSLETLLLIQVADSGAVINRLVAGCPRLADLTLEACDTLTALVLDGTPLCRLALRCCHELATVAIDGSELRAFEYRGAVPGPSFLAMRPAPRRLLSCSVDICGEELMSQADHAGLCKFLCQFAKTEHLQLTSARLGSGINSAAFSGLPVFTTLRHLELTSSMPHDDTSGAVFAAVVGILEHAPSLEVLTLFFKPQPPDKLSDEQAYYRSYKEEELLDAHHLRYDSQAPHSAAAVVLPPPCLSCRVREISLVHYQGGDAQRTLAKFLLVNVGRLDALFCGFAEGPLWIQNKLMDEIRGWAVDKIEPDETVFM</sequence>
<dbReference type="PANTHER" id="PTHR31900">
    <property type="entry name" value="F-BOX/RNI SUPERFAMILY PROTEIN-RELATED"/>
    <property type="match status" value="1"/>
</dbReference>
<dbReference type="eggNOG" id="ENOG502S2H2">
    <property type="taxonomic scope" value="Eukaryota"/>
</dbReference>
<feature type="domain" description="F-box/LRR-repeat protein 15/At3g58940/PEG3-like LRR" evidence="1">
    <location>
        <begin position="185"/>
        <end position="272"/>
    </location>
</feature>
<dbReference type="Pfam" id="PF24758">
    <property type="entry name" value="LRR_At5g56370"/>
    <property type="match status" value="1"/>
</dbReference>
<dbReference type="Gramene" id="KQJ87535">
    <property type="protein sequence ID" value="KQJ87535"/>
    <property type="gene ID" value="BRADI_4g11720v3"/>
</dbReference>
<gene>
    <name evidence="2" type="ORF">BRADI_4g11720v3</name>
</gene>
<dbReference type="EnsemblPlants" id="KQJ87535">
    <property type="protein sequence ID" value="KQJ87535"/>
    <property type="gene ID" value="BRADI_4g11720v3"/>
</dbReference>
<dbReference type="EMBL" id="CM000883">
    <property type="protein sequence ID" value="KQJ87535.1"/>
    <property type="molecule type" value="Genomic_DNA"/>
</dbReference>
<dbReference type="InParanoid" id="I1IJU9"/>
<dbReference type="PANTHER" id="PTHR31900:SF30">
    <property type="entry name" value="SUPERFAMILY PROTEIN, PUTATIVE-RELATED"/>
    <property type="match status" value="1"/>
</dbReference>
<evidence type="ECO:0000259" key="1">
    <source>
        <dbReference type="Pfam" id="PF24758"/>
    </source>
</evidence>
<dbReference type="Gene3D" id="3.80.10.10">
    <property type="entry name" value="Ribonuclease Inhibitor"/>
    <property type="match status" value="1"/>
</dbReference>
<reference evidence="2" key="2">
    <citation type="submission" date="2017-06" db="EMBL/GenBank/DDBJ databases">
        <title>WGS assembly of Brachypodium distachyon.</title>
        <authorList>
            <consortium name="The International Brachypodium Initiative"/>
            <person name="Lucas S."/>
            <person name="Harmon-Smith M."/>
            <person name="Lail K."/>
            <person name="Tice H."/>
            <person name="Grimwood J."/>
            <person name="Bruce D."/>
            <person name="Barry K."/>
            <person name="Shu S."/>
            <person name="Lindquist E."/>
            <person name="Wang M."/>
            <person name="Pitluck S."/>
            <person name="Vogel J.P."/>
            <person name="Garvin D.F."/>
            <person name="Mockler T.C."/>
            <person name="Schmutz J."/>
            <person name="Rokhsar D."/>
            <person name="Bevan M.W."/>
        </authorList>
    </citation>
    <scope>NUCLEOTIDE SEQUENCE</scope>
    <source>
        <strain evidence="2">Bd21</strain>
    </source>
</reference>
<dbReference type="Proteomes" id="UP000008810">
    <property type="component" value="Chromosome 4"/>
</dbReference>
<reference evidence="2 3" key="1">
    <citation type="journal article" date="2010" name="Nature">
        <title>Genome sequencing and analysis of the model grass Brachypodium distachyon.</title>
        <authorList>
            <consortium name="International Brachypodium Initiative"/>
        </authorList>
    </citation>
    <scope>NUCLEOTIDE SEQUENCE [LARGE SCALE GENOMIC DNA]</scope>
    <source>
        <strain evidence="2 3">Bd21</strain>
    </source>
</reference>
<dbReference type="OrthoDB" id="695856at2759"/>
<dbReference type="InterPro" id="IPR055411">
    <property type="entry name" value="LRR_FXL15/At3g58940/PEG3-like"/>
</dbReference>
<dbReference type="InterPro" id="IPR050232">
    <property type="entry name" value="FBL13/AtMIF1-like"/>
</dbReference>
<organism evidence="3">
    <name type="scientific">Brachypodium distachyon</name>
    <name type="common">Purple false brome</name>
    <name type="synonym">Trachynia distachya</name>
    <dbReference type="NCBI Taxonomy" id="15368"/>
    <lineage>
        <taxon>Eukaryota</taxon>
        <taxon>Viridiplantae</taxon>
        <taxon>Streptophyta</taxon>
        <taxon>Embryophyta</taxon>
        <taxon>Tracheophyta</taxon>
        <taxon>Spermatophyta</taxon>
        <taxon>Magnoliopsida</taxon>
        <taxon>Liliopsida</taxon>
        <taxon>Poales</taxon>
        <taxon>Poaceae</taxon>
        <taxon>BOP clade</taxon>
        <taxon>Pooideae</taxon>
        <taxon>Stipodae</taxon>
        <taxon>Brachypodieae</taxon>
        <taxon>Brachypodium</taxon>
    </lineage>
</organism>
<evidence type="ECO:0000313" key="3">
    <source>
        <dbReference type="EnsemblPlants" id="KQJ87535"/>
    </source>
</evidence>
<name>I1IJU9_BRADI</name>
<dbReference type="SUPFAM" id="SSF52047">
    <property type="entry name" value="RNI-like"/>
    <property type="match status" value="1"/>
</dbReference>
<protein>
    <recommendedName>
        <fullName evidence="1">F-box/LRR-repeat protein 15/At3g58940/PEG3-like LRR domain-containing protein</fullName>
    </recommendedName>
</protein>
<dbReference type="AlphaFoldDB" id="I1IJU9"/>
<dbReference type="InterPro" id="IPR032675">
    <property type="entry name" value="LRR_dom_sf"/>
</dbReference>
<accession>I1IJU9</accession>
<reference evidence="3" key="3">
    <citation type="submission" date="2018-08" db="UniProtKB">
        <authorList>
            <consortium name="EnsemblPlants"/>
        </authorList>
    </citation>
    <scope>IDENTIFICATION</scope>
    <source>
        <strain evidence="3">cv. Bd21</strain>
    </source>
</reference>